<sequence>MATKRGNIGTLKRAPWHDFSAKLDEQYWPMIEMIAKQGGDATDDLIGRMKECEKQMRGCIGVYVAGGTGSGRSATINSLYQVGEIARAEGSLILNEYCGAQPDQTAPFLAEVSFFPSTDQRAVLTELVRDCYGHNFVKEVQAAMDLASPISYASSNHMSSARARQCGRWSL</sequence>
<organism evidence="1 2">
    <name type="scientific">Zymoseptoria tritici (strain ST99CH_3D7)</name>
    <dbReference type="NCBI Taxonomy" id="1276538"/>
    <lineage>
        <taxon>Eukaryota</taxon>
        <taxon>Fungi</taxon>
        <taxon>Dikarya</taxon>
        <taxon>Ascomycota</taxon>
        <taxon>Pezizomycotina</taxon>
        <taxon>Dothideomycetes</taxon>
        <taxon>Dothideomycetidae</taxon>
        <taxon>Mycosphaerellales</taxon>
        <taxon>Mycosphaerellaceae</taxon>
        <taxon>Zymoseptoria</taxon>
    </lineage>
</organism>
<protein>
    <submittedName>
        <fullName evidence="1">Uncharacterized protein</fullName>
    </submittedName>
</protein>
<accession>A0A1X7RM65</accession>
<keyword evidence="2" id="KW-1185">Reference proteome</keyword>
<dbReference type="EMBL" id="LT853693">
    <property type="protein sequence ID" value="SMQ48301.1"/>
    <property type="molecule type" value="Genomic_DNA"/>
</dbReference>
<reference evidence="1 2" key="1">
    <citation type="submission" date="2016-06" db="EMBL/GenBank/DDBJ databases">
        <authorList>
            <person name="Kjaerup R.B."/>
            <person name="Dalgaard T.S."/>
            <person name="Juul-Madsen H.R."/>
        </authorList>
    </citation>
    <scope>NUCLEOTIDE SEQUENCE [LARGE SCALE GENOMIC DNA]</scope>
</reference>
<name>A0A1X7RM65_ZYMT9</name>
<dbReference type="Proteomes" id="UP000215127">
    <property type="component" value="Chromosome 2"/>
</dbReference>
<proteinExistence type="predicted"/>
<gene>
    <name evidence="1" type="ORF">ZT3D7_G3450</name>
</gene>
<evidence type="ECO:0000313" key="1">
    <source>
        <dbReference type="EMBL" id="SMQ48301.1"/>
    </source>
</evidence>
<evidence type="ECO:0000313" key="2">
    <source>
        <dbReference type="Proteomes" id="UP000215127"/>
    </source>
</evidence>
<dbReference type="AlphaFoldDB" id="A0A1X7RM65"/>